<dbReference type="GO" id="GO:0016747">
    <property type="term" value="F:acyltransferase activity, transferring groups other than amino-acyl groups"/>
    <property type="evidence" value="ECO:0007669"/>
    <property type="project" value="InterPro"/>
</dbReference>
<protein>
    <submittedName>
        <fullName evidence="4">GNAT superfamily N-acetyltransferase</fullName>
    </submittedName>
</protein>
<dbReference type="AlphaFoldDB" id="A0A840ATR0"/>
<dbReference type="SUPFAM" id="SSF55729">
    <property type="entry name" value="Acyl-CoA N-acyltransferases (Nat)"/>
    <property type="match status" value="1"/>
</dbReference>
<evidence type="ECO:0000256" key="2">
    <source>
        <dbReference type="ARBA" id="ARBA00023315"/>
    </source>
</evidence>
<dbReference type="Gene3D" id="3.40.630.30">
    <property type="match status" value="1"/>
</dbReference>
<dbReference type="EMBL" id="JACIDS010000004">
    <property type="protein sequence ID" value="MBB3932447.1"/>
    <property type="molecule type" value="Genomic_DNA"/>
</dbReference>
<evidence type="ECO:0000313" key="4">
    <source>
        <dbReference type="EMBL" id="MBB3932447.1"/>
    </source>
</evidence>
<dbReference type="InterPro" id="IPR050832">
    <property type="entry name" value="Bact_Acetyltransf"/>
</dbReference>
<feature type="domain" description="N-acetyltransferase" evidence="3">
    <location>
        <begin position="41"/>
        <end position="185"/>
    </location>
</feature>
<evidence type="ECO:0000256" key="1">
    <source>
        <dbReference type="ARBA" id="ARBA00022679"/>
    </source>
</evidence>
<dbReference type="RefSeq" id="WP_183400074.1">
    <property type="nucleotide sequence ID" value="NZ_JACIDS010000004.1"/>
</dbReference>
<dbReference type="PANTHER" id="PTHR43877:SF5">
    <property type="entry name" value="BLL8307 PROTEIN"/>
    <property type="match status" value="1"/>
</dbReference>
<dbReference type="CDD" id="cd04301">
    <property type="entry name" value="NAT_SF"/>
    <property type="match status" value="1"/>
</dbReference>
<dbReference type="Proteomes" id="UP000553963">
    <property type="component" value="Unassembled WGS sequence"/>
</dbReference>
<dbReference type="InterPro" id="IPR016181">
    <property type="entry name" value="Acyl_CoA_acyltransferase"/>
</dbReference>
<dbReference type="PANTHER" id="PTHR43877">
    <property type="entry name" value="AMINOALKYLPHOSPHONATE N-ACETYLTRANSFERASE-RELATED-RELATED"/>
    <property type="match status" value="1"/>
</dbReference>
<keyword evidence="5" id="KW-1185">Reference proteome</keyword>
<gene>
    <name evidence="4" type="ORF">GGR25_003505</name>
</gene>
<sequence>MPDRTPSALGAAFDRLDMRVDAVRDDYVAVTQEYFDWMNGEIIRFCNFAIPDIVGMSLEDYVRHTADIAAGIAPEDGGIYARRAETGQIMAMGGLRRLPDGAAEIVRIFTRPQFRGQGLGFQSVGHLVGEARRLGYATLRLDTAVFMKSAQKIYQASGFLPRGPYAGAEPPPPLLPFWLYMERAV</sequence>
<evidence type="ECO:0000313" key="5">
    <source>
        <dbReference type="Proteomes" id="UP000553963"/>
    </source>
</evidence>
<keyword evidence="2" id="KW-0012">Acyltransferase</keyword>
<comment type="caution">
    <text evidence="4">The sequence shown here is derived from an EMBL/GenBank/DDBJ whole genome shotgun (WGS) entry which is preliminary data.</text>
</comment>
<evidence type="ECO:0000259" key="3">
    <source>
        <dbReference type="PROSITE" id="PS51186"/>
    </source>
</evidence>
<reference evidence="4 5" key="1">
    <citation type="submission" date="2020-08" db="EMBL/GenBank/DDBJ databases">
        <title>Genomic Encyclopedia of Type Strains, Phase IV (KMG-IV): sequencing the most valuable type-strain genomes for metagenomic binning, comparative biology and taxonomic classification.</title>
        <authorList>
            <person name="Goeker M."/>
        </authorList>
    </citation>
    <scope>NUCLEOTIDE SEQUENCE [LARGE SCALE GENOMIC DNA]</scope>
    <source>
        <strain evidence="4 5">DSM 25966</strain>
    </source>
</reference>
<name>A0A840ATR0_9HYPH</name>
<keyword evidence="1 4" id="KW-0808">Transferase</keyword>
<dbReference type="Pfam" id="PF00583">
    <property type="entry name" value="Acetyltransf_1"/>
    <property type="match status" value="1"/>
</dbReference>
<proteinExistence type="predicted"/>
<dbReference type="PROSITE" id="PS51186">
    <property type="entry name" value="GNAT"/>
    <property type="match status" value="1"/>
</dbReference>
<dbReference type="InterPro" id="IPR000182">
    <property type="entry name" value="GNAT_dom"/>
</dbReference>
<accession>A0A840ATR0</accession>
<organism evidence="4 5">
    <name type="scientific">Kaistia hirudinis</name>
    <dbReference type="NCBI Taxonomy" id="1293440"/>
    <lineage>
        <taxon>Bacteria</taxon>
        <taxon>Pseudomonadati</taxon>
        <taxon>Pseudomonadota</taxon>
        <taxon>Alphaproteobacteria</taxon>
        <taxon>Hyphomicrobiales</taxon>
        <taxon>Kaistiaceae</taxon>
        <taxon>Kaistia</taxon>
    </lineage>
</organism>